<dbReference type="RefSeq" id="WP_042635921.1">
    <property type="nucleotide sequence ID" value="NZ_CP010306.1"/>
</dbReference>
<dbReference type="AlphaFoldDB" id="A0A0U3C264"/>
<dbReference type="KEGG" id="cjl:PJ17_07540"/>
<organism evidence="1">
    <name type="scientific">Campylobacter jejuni subsp. jejuni</name>
    <dbReference type="NCBI Taxonomy" id="32022"/>
    <lineage>
        <taxon>Bacteria</taxon>
        <taxon>Pseudomonadati</taxon>
        <taxon>Campylobacterota</taxon>
        <taxon>Epsilonproteobacteria</taxon>
        <taxon>Campylobacterales</taxon>
        <taxon>Campylobacteraceae</taxon>
        <taxon>Campylobacter</taxon>
    </lineage>
</organism>
<protein>
    <submittedName>
        <fullName evidence="1">CMP-N-acetylneuraminate-beta-galactosamide-alpha-2,3-sialyltransferase</fullName>
        <ecNumber evidence="1">2.4.99.-</ecNumber>
    </submittedName>
</protein>
<evidence type="ECO:0000313" key="1">
    <source>
        <dbReference type="EMBL" id="ALT31900.1"/>
    </source>
</evidence>
<dbReference type="EC" id="2.4.99.-" evidence="1"/>
<dbReference type="EMBL" id="KT868844">
    <property type="protein sequence ID" value="ALT31900.1"/>
    <property type="molecule type" value="Genomic_DNA"/>
</dbReference>
<sequence>MDKVLDFLQKLKDWQNNFKIENYNYNNYECEIADFFKFSITKQKYENSKNPDFKLKISDFEGSEQFVLSWRKKFSQEYFELQHPIYNNIKTRAICDFPADINNKRFGSYILFVDEFEKYPWIVLQVYEFFQLLITQEGIYHSPLSSDWEKNDINVYTLRDLNSSVTYCLENKNIKYSNTKFGWKLDKCRPGHYFMEDLASLYELNIQKNMTCDKSFYIPKRLIDCIDLKQVGIYPNIFSHTFLHDILKEKMAFRVFDENISNSNLENTKDELKIWVSVGSEHRAWLNQIDGYTNIILELGRYFSKIEVFFDAITSYENVKIDEKQIKIDNQNIYNIIDKVKNKANFQFKPIVMTGKNYKEKIILCSKTDVCIVQAATAEFVPVSFCDKEGIVYWGGPENFHLTCACGSKKALFFNSTNHENFIHRPNATNWYSGSYFISWQFIFNKLIDIVNKIKKTQIKYLHISNVQDVKELYYLIIENNKLKEQITKLNDDMQKTKFQKEYNELKSTLDSCDTREQLLRISNLEQDLINKRLQSKEIHQNILIKELKVKEIEQKLNTNSSCLYLIKAKTAKARIQNQLSYKLGQAMIVNSKSILGYIRMPFVLSYIKDKHNQEQKVYQEKIKKDPSLKLPPLESYPDYKEALKEKECFTYKLGQALIKANKTWYKGGYVKMWFEIRSLKSEIKKGLR</sequence>
<accession>A0A0U3C264</accession>
<proteinExistence type="predicted"/>
<name>A0A0U3C264_CAMJU</name>
<dbReference type="GO" id="GO:0016757">
    <property type="term" value="F:glycosyltransferase activity"/>
    <property type="evidence" value="ECO:0007669"/>
    <property type="project" value="UniProtKB-KW"/>
</dbReference>
<reference evidence="1" key="1">
    <citation type="journal article" date="2015" name="PLoS ONE">
        <title>Updated Campylobacter jejuni Capsule PCR Multiplex Typing System and Its Application to Clinical Isolates from South and Southeast Asia.</title>
        <authorList>
            <person name="Poly F."/>
            <person name="Serichantalergs O."/>
            <person name="Kuroiwa J."/>
            <person name="Pootong P."/>
            <person name="Mason C."/>
            <person name="Guerry P."/>
            <person name="Parker C.T."/>
        </authorList>
    </citation>
    <scope>NUCLEOTIDE SEQUENCE</scope>
    <source>
        <strain evidence="1">HS9</strain>
    </source>
</reference>
<dbReference type="PATRIC" id="fig|32022.145.peg.1515"/>
<keyword evidence="1" id="KW-0808">Transferase</keyword>
<keyword evidence="1" id="KW-0328">Glycosyltransferase</keyword>